<evidence type="ECO:0000256" key="1">
    <source>
        <dbReference type="SAM" id="MobiDB-lite"/>
    </source>
</evidence>
<dbReference type="GO" id="GO:0090730">
    <property type="term" value="C:Las1 complex"/>
    <property type="evidence" value="ECO:0007669"/>
    <property type="project" value="InterPro"/>
</dbReference>
<proteinExistence type="predicted"/>
<dbReference type="GO" id="GO:0000470">
    <property type="term" value="P:maturation of LSU-rRNA"/>
    <property type="evidence" value="ECO:0007669"/>
    <property type="project" value="TreeGrafter"/>
</dbReference>
<evidence type="ECO:0000313" key="3">
    <source>
        <dbReference type="Proteomes" id="UP000245464"/>
    </source>
</evidence>
<dbReference type="Proteomes" id="UP000245464">
    <property type="component" value="Chromosome 5"/>
</dbReference>
<sequence>MSGHMQTSQLHHRTSRGSTNQPACRSARVEKPKSHHNSPKAMERRKTTTEPKLYATLDDHYRMMFGMAADEVEERPQPSRPVSWHPSCSQYQATQSQQQWPQEYSPSSRDSCHGSDFYSLSTRNSMFEPMTTAPIYSNDSDYGWQSVSQHTPTYMHSSMSTPTTEPLPWYLQQWAQKNQAQASSDFLPIQHPSQQNQDMEEDDGEKLVALGLYDAPEPSSFVTGLADTQIELTRDRPSWFVPGKALQLPLALLETRHRIVHRHLPSLAELKRTAAESLEWLWEWYWSQLETAFSGANGEGEAVEYEEIGVETTQVFKEKLQGLLKSYLKDRKAEIKSKTVGHDGFNAVSKAVSSYTTLCSTILNISGSSPPPQIKNITLHTLLDPKTILPTDRKLGSSMSGAFLIWTPLLLAFCSSPDPTTTPATIPLPTLLAHMLKAMDAPSSRSPENDPVKEAWHDWVLHVLTSREWETARKAVGVVEEVLGNWG</sequence>
<evidence type="ECO:0000313" key="2">
    <source>
        <dbReference type="EMBL" id="KAF7571007.1"/>
    </source>
</evidence>
<dbReference type="GeneID" id="6343717"/>
<gene>
    <name evidence="2" type="ORF">PtrM4_110090</name>
</gene>
<feature type="compositionally biased region" description="Low complexity" evidence="1">
    <location>
        <begin position="87"/>
        <end position="102"/>
    </location>
</feature>
<dbReference type="KEGG" id="ptrr:6343717"/>
<feature type="region of interest" description="Disordered" evidence="1">
    <location>
        <begin position="1"/>
        <end position="52"/>
    </location>
</feature>
<dbReference type="PANTHER" id="PTHR15002">
    <property type="entry name" value="RIBOSOMAL BIOGENESIS PROTEIN LAS1L"/>
    <property type="match status" value="1"/>
</dbReference>
<organism evidence="2 3">
    <name type="scientific">Pyrenophora tritici-repentis</name>
    <dbReference type="NCBI Taxonomy" id="45151"/>
    <lineage>
        <taxon>Eukaryota</taxon>
        <taxon>Fungi</taxon>
        <taxon>Dikarya</taxon>
        <taxon>Ascomycota</taxon>
        <taxon>Pezizomycotina</taxon>
        <taxon>Dothideomycetes</taxon>
        <taxon>Pleosporomycetidae</taxon>
        <taxon>Pleosporales</taxon>
        <taxon>Pleosporineae</taxon>
        <taxon>Pleosporaceae</taxon>
        <taxon>Pyrenophora</taxon>
    </lineage>
</organism>
<dbReference type="EMBL" id="NQIK02000005">
    <property type="protein sequence ID" value="KAF7571007.1"/>
    <property type="molecule type" value="Genomic_DNA"/>
</dbReference>
<dbReference type="InterPro" id="IPR007174">
    <property type="entry name" value="Las1"/>
</dbReference>
<reference evidence="2 3" key="1">
    <citation type="journal article" date="2018" name="BMC Genomics">
        <title>Comparative genomics of the wheat fungal pathogen Pyrenophora tritici-repentis reveals chromosomal variations and genome plasticity.</title>
        <authorList>
            <person name="Moolhuijzen P."/>
            <person name="See P.T."/>
            <person name="Hane J.K."/>
            <person name="Shi G."/>
            <person name="Liu Z."/>
            <person name="Oliver R.P."/>
            <person name="Moffat C.S."/>
        </authorList>
    </citation>
    <scope>NUCLEOTIDE SEQUENCE [LARGE SCALE GENOMIC DNA]</scope>
    <source>
        <strain evidence="2">M4</strain>
    </source>
</reference>
<accession>A0A834RZM2</accession>
<protein>
    <submittedName>
        <fullName evidence="2">Las1 domain containing protein</fullName>
    </submittedName>
</protein>
<dbReference type="PANTHER" id="PTHR15002:SF0">
    <property type="entry name" value="RIBOSOMAL BIOGENESIS PROTEIN LAS1L"/>
    <property type="match status" value="1"/>
</dbReference>
<dbReference type="GO" id="GO:0004519">
    <property type="term" value="F:endonuclease activity"/>
    <property type="evidence" value="ECO:0007669"/>
    <property type="project" value="InterPro"/>
</dbReference>
<name>A0A834RZM2_9PLEO</name>
<dbReference type="Pfam" id="PF04031">
    <property type="entry name" value="Las1"/>
    <property type="match status" value="1"/>
</dbReference>
<feature type="region of interest" description="Disordered" evidence="1">
    <location>
        <begin position="71"/>
        <end position="115"/>
    </location>
</feature>
<dbReference type="GO" id="GO:0000460">
    <property type="term" value="P:maturation of 5.8S rRNA"/>
    <property type="evidence" value="ECO:0007669"/>
    <property type="project" value="TreeGrafter"/>
</dbReference>
<dbReference type="RefSeq" id="XP_065962323.1">
    <property type="nucleotide sequence ID" value="XM_066107874.1"/>
</dbReference>
<dbReference type="AlphaFoldDB" id="A0A834RZM2"/>
<comment type="caution">
    <text evidence="2">The sequence shown here is derived from an EMBL/GenBank/DDBJ whole genome shotgun (WGS) entry which is preliminary data.</text>
</comment>
<dbReference type="GO" id="GO:0030687">
    <property type="term" value="C:preribosome, large subunit precursor"/>
    <property type="evidence" value="ECO:0007669"/>
    <property type="project" value="TreeGrafter"/>
</dbReference>